<protein>
    <submittedName>
        <fullName evidence="7">Osmotic avoidance abnormal protein, putative</fullName>
    </submittedName>
</protein>
<name>C5LWV3_PERM5</name>
<evidence type="ECO:0000256" key="5">
    <source>
        <dbReference type="ARBA" id="ARBA00023273"/>
    </source>
</evidence>
<dbReference type="InParanoid" id="C5LWV3"/>
<comment type="subcellular location">
    <subcellularLocation>
        <location evidence="1">Cell projection</location>
        <location evidence="1">Cilium</location>
    </subcellularLocation>
</comment>
<keyword evidence="5" id="KW-0966">Cell projection</keyword>
<dbReference type="RefSeq" id="XP_002766072.1">
    <property type="nucleotide sequence ID" value="XM_002766026.1"/>
</dbReference>
<dbReference type="PANTHER" id="PTHR15722">
    <property type="entry name" value="IFT140/172-RELATED"/>
    <property type="match status" value="1"/>
</dbReference>
<dbReference type="InterPro" id="IPR056157">
    <property type="entry name" value="TPR_IFT80_172_dom"/>
</dbReference>
<proteinExistence type="predicted"/>
<evidence type="ECO:0000256" key="1">
    <source>
        <dbReference type="ARBA" id="ARBA00004138"/>
    </source>
</evidence>
<keyword evidence="8" id="KW-1185">Reference proteome</keyword>
<evidence type="ECO:0000313" key="7">
    <source>
        <dbReference type="EMBL" id="EEQ98789.1"/>
    </source>
</evidence>
<dbReference type="EMBL" id="GG686281">
    <property type="protein sequence ID" value="EEQ98789.1"/>
    <property type="molecule type" value="Genomic_DNA"/>
</dbReference>
<dbReference type="Pfam" id="PF23387">
    <property type="entry name" value="TPR_IFT80_172"/>
    <property type="match status" value="1"/>
</dbReference>
<evidence type="ECO:0000256" key="4">
    <source>
        <dbReference type="ARBA" id="ARBA00023069"/>
    </source>
</evidence>
<evidence type="ECO:0000259" key="6">
    <source>
        <dbReference type="Pfam" id="PF23387"/>
    </source>
</evidence>
<organism evidence="8">
    <name type="scientific">Perkinsus marinus (strain ATCC 50983 / TXsc)</name>
    <dbReference type="NCBI Taxonomy" id="423536"/>
    <lineage>
        <taxon>Eukaryota</taxon>
        <taxon>Sar</taxon>
        <taxon>Alveolata</taxon>
        <taxon>Perkinsozoa</taxon>
        <taxon>Perkinsea</taxon>
        <taxon>Perkinsida</taxon>
        <taxon>Perkinsidae</taxon>
        <taxon>Perkinsus</taxon>
    </lineage>
</organism>
<dbReference type="Proteomes" id="UP000007800">
    <property type="component" value="Unassembled WGS sequence"/>
</dbReference>
<evidence type="ECO:0000313" key="8">
    <source>
        <dbReference type="Proteomes" id="UP000007800"/>
    </source>
</evidence>
<dbReference type="OrthoDB" id="2186662at2759"/>
<keyword evidence="3" id="KW-0677">Repeat</keyword>
<dbReference type="Gene3D" id="1.25.40.470">
    <property type="match status" value="1"/>
</dbReference>
<dbReference type="AlphaFoldDB" id="C5LWV3"/>
<dbReference type="GO" id="GO:0005930">
    <property type="term" value="C:axoneme"/>
    <property type="evidence" value="ECO:0007669"/>
    <property type="project" value="TreeGrafter"/>
</dbReference>
<dbReference type="GO" id="GO:0030992">
    <property type="term" value="C:intraciliary transport particle B"/>
    <property type="evidence" value="ECO:0007669"/>
    <property type="project" value="TreeGrafter"/>
</dbReference>
<sequence length="166" mass="18937">MAVDVLEYLPLGPETTGMWRQLGLVALNALCLPVAERCYAVLGEVEMSRELRKIQRLARSCAGDVKDIDSGLHHPTVMAAIAVMKKQFSIAEEVYIEHGHLEDAIRMYQSIHKYDEAIRLAEHHCYPDVMRLKTDYLQWLLQTHQEDLAGDLQEREGNYEKAIISS</sequence>
<dbReference type="GO" id="GO:0036064">
    <property type="term" value="C:ciliary basal body"/>
    <property type="evidence" value="ECO:0007669"/>
    <property type="project" value="TreeGrafter"/>
</dbReference>
<gene>
    <name evidence="7" type="ORF">Pmar_PMAR026763</name>
</gene>
<evidence type="ECO:0000256" key="2">
    <source>
        <dbReference type="ARBA" id="ARBA00022574"/>
    </source>
</evidence>
<evidence type="ECO:0000256" key="3">
    <source>
        <dbReference type="ARBA" id="ARBA00022737"/>
    </source>
</evidence>
<reference evidence="7 8" key="1">
    <citation type="submission" date="2008-07" db="EMBL/GenBank/DDBJ databases">
        <authorList>
            <person name="El-Sayed N."/>
            <person name="Caler E."/>
            <person name="Inman J."/>
            <person name="Amedeo P."/>
            <person name="Hass B."/>
            <person name="Wortman J."/>
        </authorList>
    </citation>
    <scope>NUCLEOTIDE SEQUENCE [LARGE SCALE GENOMIC DNA]</scope>
    <source>
        <strain evidence="8">ATCC 50983 / TXsc</strain>
    </source>
</reference>
<keyword evidence="4" id="KW-0969">Cilium</keyword>
<dbReference type="PANTHER" id="PTHR15722:SF2">
    <property type="entry name" value="INTRAFLAGELLAR TRANSPORT PROTEIN 172 HOMOLOG"/>
    <property type="match status" value="1"/>
</dbReference>
<feature type="domain" description="IFT80/172/WDR35 TPR" evidence="6">
    <location>
        <begin position="18"/>
        <end position="140"/>
    </location>
</feature>
<dbReference type="GeneID" id="9062802"/>
<keyword evidence="2" id="KW-0853">WD repeat</keyword>
<dbReference type="GO" id="GO:0042073">
    <property type="term" value="P:intraciliary transport"/>
    <property type="evidence" value="ECO:0007669"/>
    <property type="project" value="TreeGrafter"/>
</dbReference>
<accession>C5LWV3</accession>